<organism evidence="1">
    <name type="scientific">Physcomitrium patens</name>
    <name type="common">Spreading-leaved earth moss</name>
    <name type="synonym">Physcomitrella patens</name>
    <dbReference type="NCBI Taxonomy" id="3218"/>
    <lineage>
        <taxon>Eukaryota</taxon>
        <taxon>Viridiplantae</taxon>
        <taxon>Streptophyta</taxon>
        <taxon>Embryophyta</taxon>
        <taxon>Bryophyta</taxon>
        <taxon>Bryophytina</taxon>
        <taxon>Bryopsida</taxon>
        <taxon>Funariidae</taxon>
        <taxon>Funariales</taxon>
        <taxon>Funariaceae</taxon>
        <taxon>Physcomitrium</taxon>
    </lineage>
</organism>
<dbReference type="EMBL" id="ABEU02000018">
    <property type="protein sequence ID" value="PNR35152.1"/>
    <property type="molecule type" value="Genomic_DNA"/>
</dbReference>
<evidence type="ECO:0000313" key="1">
    <source>
        <dbReference type="EMBL" id="PNR35152.1"/>
    </source>
</evidence>
<dbReference type="InParanoid" id="A0A2K1J0V1"/>
<reference evidence="1 3" key="2">
    <citation type="journal article" date="2018" name="Plant J.">
        <title>The Physcomitrella patens chromosome-scale assembly reveals moss genome structure and evolution.</title>
        <authorList>
            <person name="Lang D."/>
            <person name="Ullrich K.K."/>
            <person name="Murat F."/>
            <person name="Fuchs J."/>
            <person name="Jenkins J."/>
            <person name="Haas F.B."/>
            <person name="Piednoel M."/>
            <person name="Gundlach H."/>
            <person name="Van Bel M."/>
            <person name="Meyberg R."/>
            <person name="Vives C."/>
            <person name="Morata J."/>
            <person name="Symeonidi A."/>
            <person name="Hiss M."/>
            <person name="Muchero W."/>
            <person name="Kamisugi Y."/>
            <person name="Saleh O."/>
            <person name="Blanc G."/>
            <person name="Decker E.L."/>
            <person name="van Gessel N."/>
            <person name="Grimwood J."/>
            <person name="Hayes R.D."/>
            <person name="Graham S.W."/>
            <person name="Gunter L.E."/>
            <person name="McDaniel S.F."/>
            <person name="Hoernstein S.N.W."/>
            <person name="Larsson A."/>
            <person name="Li F.W."/>
            <person name="Perroud P.F."/>
            <person name="Phillips J."/>
            <person name="Ranjan P."/>
            <person name="Rokshar D.S."/>
            <person name="Rothfels C.J."/>
            <person name="Schneider L."/>
            <person name="Shu S."/>
            <person name="Stevenson D.W."/>
            <person name="Thummler F."/>
            <person name="Tillich M."/>
            <person name="Villarreal Aguilar J.C."/>
            <person name="Widiez T."/>
            <person name="Wong G.K."/>
            <person name="Wymore A."/>
            <person name="Zhang Y."/>
            <person name="Zimmer A.D."/>
            <person name="Quatrano R.S."/>
            <person name="Mayer K.F.X."/>
            <person name="Goodstein D."/>
            <person name="Casacuberta J.M."/>
            <person name="Vandepoele K."/>
            <person name="Reski R."/>
            <person name="Cuming A.C."/>
            <person name="Tuskan G.A."/>
            <person name="Maumus F."/>
            <person name="Salse J."/>
            <person name="Schmutz J."/>
            <person name="Rensing S.A."/>
        </authorList>
    </citation>
    <scope>NUCLEOTIDE SEQUENCE [LARGE SCALE GENOMIC DNA]</scope>
    <source>
        <strain evidence="2 3">cv. Gransden 2004</strain>
    </source>
</reference>
<dbReference type="Gramene" id="Pp3c18_12640V3.1">
    <property type="protein sequence ID" value="PAC:32982173.CDS.1"/>
    <property type="gene ID" value="Pp3c18_12640"/>
</dbReference>
<dbReference type="EnsemblPlants" id="Pp3c18_12640V3.1">
    <property type="protein sequence ID" value="PAC:32982173.CDS.1"/>
    <property type="gene ID" value="Pp3c18_12640"/>
</dbReference>
<reference evidence="2" key="3">
    <citation type="submission" date="2020-12" db="UniProtKB">
        <authorList>
            <consortium name="EnsemblPlants"/>
        </authorList>
    </citation>
    <scope>IDENTIFICATION</scope>
</reference>
<name>A0A2K1J0V1_PHYPA</name>
<evidence type="ECO:0000313" key="3">
    <source>
        <dbReference type="Proteomes" id="UP000006727"/>
    </source>
</evidence>
<sequence>MELLSGKLDAMHIPSTVASKHDECEFDTVCNKADKAQRISSGEKLPLDTGQKALNKSDYITSRSLAI</sequence>
<dbReference type="PaxDb" id="3218-PP1S3_555V6.1"/>
<gene>
    <name evidence="1" type="ORF">PHYPA_023051</name>
</gene>
<keyword evidence="3" id="KW-1185">Reference proteome</keyword>
<reference evidence="1 3" key="1">
    <citation type="journal article" date="2008" name="Science">
        <title>The Physcomitrella genome reveals evolutionary insights into the conquest of land by plants.</title>
        <authorList>
            <person name="Rensing S."/>
            <person name="Lang D."/>
            <person name="Zimmer A."/>
            <person name="Terry A."/>
            <person name="Salamov A."/>
            <person name="Shapiro H."/>
            <person name="Nishiyama T."/>
            <person name="Perroud P.-F."/>
            <person name="Lindquist E."/>
            <person name="Kamisugi Y."/>
            <person name="Tanahashi T."/>
            <person name="Sakakibara K."/>
            <person name="Fujita T."/>
            <person name="Oishi K."/>
            <person name="Shin-I T."/>
            <person name="Kuroki Y."/>
            <person name="Toyoda A."/>
            <person name="Suzuki Y."/>
            <person name="Hashimoto A."/>
            <person name="Yamaguchi K."/>
            <person name="Sugano A."/>
            <person name="Kohara Y."/>
            <person name="Fujiyama A."/>
            <person name="Anterola A."/>
            <person name="Aoki S."/>
            <person name="Ashton N."/>
            <person name="Barbazuk W.B."/>
            <person name="Barker E."/>
            <person name="Bennetzen J."/>
            <person name="Bezanilla M."/>
            <person name="Blankenship R."/>
            <person name="Cho S.H."/>
            <person name="Dutcher S."/>
            <person name="Estelle M."/>
            <person name="Fawcett J.A."/>
            <person name="Gundlach H."/>
            <person name="Hanada K."/>
            <person name="Heyl A."/>
            <person name="Hicks K.A."/>
            <person name="Hugh J."/>
            <person name="Lohr M."/>
            <person name="Mayer K."/>
            <person name="Melkozernov A."/>
            <person name="Murata T."/>
            <person name="Nelson D."/>
            <person name="Pils B."/>
            <person name="Prigge M."/>
            <person name="Reiss B."/>
            <person name="Renner T."/>
            <person name="Rombauts S."/>
            <person name="Rushton P."/>
            <person name="Sanderfoot A."/>
            <person name="Schween G."/>
            <person name="Shiu S.-H."/>
            <person name="Stueber K."/>
            <person name="Theodoulou F.L."/>
            <person name="Tu H."/>
            <person name="Van de Peer Y."/>
            <person name="Verrier P.J."/>
            <person name="Waters E."/>
            <person name="Wood A."/>
            <person name="Yang L."/>
            <person name="Cove D."/>
            <person name="Cuming A."/>
            <person name="Hasebe M."/>
            <person name="Lucas S."/>
            <person name="Mishler D.B."/>
            <person name="Reski R."/>
            <person name="Grigoriev I."/>
            <person name="Quatrano R.S."/>
            <person name="Boore J.L."/>
        </authorList>
    </citation>
    <scope>NUCLEOTIDE SEQUENCE [LARGE SCALE GENOMIC DNA]</scope>
    <source>
        <strain evidence="2 3">cv. Gransden 2004</strain>
    </source>
</reference>
<protein>
    <submittedName>
        <fullName evidence="1 2">Uncharacterized protein</fullName>
    </submittedName>
</protein>
<proteinExistence type="predicted"/>
<dbReference type="AlphaFoldDB" id="A0A2K1J0V1"/>
<evidence type="ECO:0000313" key="2">
    <source>
        <dbReference type="EnsemblPlants" id="PAC:32982173.CDS.1"/>
    </source>
</evidence>
<accession>A0A2K1J0V1</accession>
<dbReference type="Proteomes" id="UP000006727">
    <property type="component" value="Chromosome 18"/>
</dbReference>